<dbReference type="EMBL" id="CM020618">
    <property type="protein sequence ID" value="KAK1859866.1"/>
    <property type="molecule type" value="Genomic_DNA"/>
</dbReference>
<comment type="caution">
    <text evidence="1">The sequence shown here is derived from an EMBL/GenBank/DDBJ whole genome shotgun (WGS) entry which is preliminary data.</text>
</comment>
<reference evidence="1" key="1">
    <citation type="submission" date="2019-11" db="EMBL/GenBank/DDBJ databases">
        <title>Nori genome reveals adaptations in red seaweeds to the harsh intertidal environment.</title>
        <authorList>
            <person name="Wang D."/>
            <person name="Mao Y."/>
        </authorList>
    </citation>
    <scope>NUCLEOTIDE SEQUENCE</scope>
    <source>
        <tissue evidence="1">Gametophyte</tissue>
    </source>
</reference>
<keyword evidence="2" id="KW-1185">Reference proteome</keyword>
<proteinExistence type="predicted"/>
<evidence type="ECO:0000313" key="1">
    <source>
        <dbReference type="EMBL" id="KAK1859866.1"/>
    </source>
</evidence>
<protein>
    <submittedName>
        <fullName evidence="1">Uncharacterized protein</fullName>
    </submittedName>
</protein>
<evidence type="ECO:0000313" key="2">
    <source>
        <dbReference type="Proteomes" id="UP000798662"/>
    </source>
</evidence>
<dbReference type="Proteomes" id="UP000798662">
    <property type="component" value="Chromosome 1"/>
</dbReference>
<sequence>MADAIVGRLAGWPAFPPPPVAPPPAPPSAAAGGGAGAVPVASGPGDGGGGGGGDSGGGGGGDDGGGGSTATAAVDDDDEDAAAAALTASLASGNGGGGGGGGLSTRRRSFLVLPTAALFAVTLALTIANWSKYDDARNDASWRLDSCLVKNATVARSPVVATSFRPEFLVHPGRSSSASSSTTTITSLPTLAFFTDSDAYLYDEPAATAISVAYTPGRVYMCWRKVDSPRRLSMTSVVTEVPRERLYLMWANGLLALVSGCGLVFLSTTVPRGTAAAEEAAAAVAAAAAAAAADRVRPPGAARKTRKGLSSAQVRHVCTAYATVAGGGGVGGASVAAATEGWTCCICLEDEEEGAPDGGAAATAAAPPPVAVTGSIPGVPPLVPHLAAAGDDGAPPPATDIPAGPTATTGPAVRVALPCSHTFHRSCIRRWLKRGSSLCPLCNWDVASLFDADTGAPRAAADATAPMVVVDPGGDDATAADAAAPALAAGGAAASGALPPLSPLSATTESGSAAWTPSTVPTPMTGGHPLDALCGTWPTGPTTGDDGGEELDAPGRAGGMPRPPPRAAAAAAAPHTTTTTATTVPSATAAALVYMGEKSGTPDACLWDS</sequence>
<name>A0ACC3BR44_PYRYE</name>
<accession>A0ACC3BR44</accession>
<organism evidence="1 2">
    <name type="scientific">Pyropia yezoensis</name>
    <name type="common">Susabi-nori</name>
    <name type="synonym">Porphyra yezoensis</name>
    <dbReference type="NCBI Taxonomy" id="2788"/>
    <lineage>
        <taxon>Eukaryota</taxon>
        <taxon>Rhodophyta</taxon>
        <taxon>Bangiophyceae</taxon>
        <taxon>Bangiales</taxon>
        <taxon>Bangiaceae</taxon>
        <taxon>Pyropia</taxon>
    </lineage>
</organism>
<gene>
    <name evidence="1" type="ORF">I4F81_002459</name>
</gene>